<dbReference type="AlphaFoldDB" id="A0A832EKL3"/>
<evidence type="ECO:0000259" key="5">
    <source>
        <dbReference type="PROSITE" id="PS51462"/>
    </source>
</evidence>
<dbReference type="EMBL" id="DSTK01000039">
    <property type="protein sequence ID" value="HFK98243.1"/>
    <property type="molecule type" value="Genomic_DNA"/>
</dbReference>
<comment type="caution">
    <text evidence="6">The sequence shown here is derived from an EMBL/GenBank/DDBJ whole genome shotgun (WGS) entry which is preliminary data.</text>
</comment>
<dbReference type="InterPro" id="IPR020476">
    <property type="entry name" value="Nudix_hydrolase"/>
</dbReference>
<accession>A0A832EKL3</accession>
<comment type="similarity">
    <text evidence="4">Belongs to the Nudix hydrolase family.</text>
</comment>
<dbReference type="PROSITE" id="PS51462">
    <property type="entry name" value="NUDIX"/>
    <property type="match status" value="1"/>
</dbReference>
<dbReference type="SUPFAM" id="SSF55811">
    <property type="entry name" value="Nudix"/>
    <property type="match status" value="1"/>
</dbReference>
<proteinExistence type="inferred from homology"/>
<dbReference type="InterPro" id="IPR000086">
    <property type="entry name" value="NUDIX_hydrolase_dom"/>
</dbReference>
<dbReference type="InterPro" id="IPR020084">
    <property type="entry name" value="NUDIX_hydrolase_CS"/>
</dbReference>
<dbReference type="PANTHER" id="PTHR43222:SF2">
    <property type="entry name" value="NUDIX HYDROLASE 23, CHLOROPLASTIC"/>
    <property type="match status" value="1"/>
</dbReference>
<dbReference type="InterPro" id="IPR015797">
    <property type="entry name" value="NUDIX_hydrolase-like_dom_sf"/>
</dbReference>
<evidence type="ECO:0000256" key="3">
    <source>
        <dbReference type="ARBA" id="ARBA00022842"/>
    </source>
</evidence>
<comment type="cofactor">
    <cofactor evidence="1">
        <name>Mg(2+)</name>
        <dbReference type="ChEBI" id="CHEBI:18420"/>
    </cofactor>
</comment>
<dbReference type="GO" id="GO:0016787">
    <property type="term" value="F:hydrolase activity"/>
    <property type="evidence" value="ECO:0007669"/>
    <property type="project" value="UniProtKB-KW"/>
</dbReference>
<keyword evidence="3" id="KW-0460">Magnesium</keyword>
<gene>
    <name evidence="6" type="ORF">ENS06_13105</name>
</gene>
<dbReference type="Gene3D" id="3.90.79.10">
    <property type="entry name" value="Nucleoside Triphosphate Pyrophosphohydrolase"/>
    <property type="match status" value="1"/>
</dbReference>
<evidence type="ECO:0000256" key="1">
    <source>
        <dbReference type="ARBA" id="ARBA00001946"/>
    </source>
</evidence>
<evidence type="ECO:0000256" key="2">
    <source>
        <dbReference type="ARBA" id="ARBA00022801"/>
    </source>
</evidence>
<protein>
    <submittedName>
        <fullName evidence="6">NUDIX hydrolase</fullName>
    </submittedName>
</protein>
<keyword evidence="2 4" id="KW-0378">Hydrolase</keyword>
<organism evidence="6">
    <name type="scientific">Desulfacinum infernum</name>
    <dbReference type="NCBI Taxonomy" id="35837"/>
    <lineage>
        <taxon>Bacteria</taxon>
        <taxon>Pseudomonadati</taxon>
        <taxon>Thermodesulfobacteriota</taxon>
        <taxon>Syntrophobacteria</taxon>
        <taxon>Syntrophobacterales</taxon>
        <taxon>Syntrophobacteraceae</taxon>
        <taxon>Desulfacinum</taxon>
    </lineage>
</organism>
<evidence type="ECO:0000256" key="4">
    <source>
        <dbReference type="RuleBase" id="RU003476"/>
    </source>
</evidence>
<dbReference type="CDD" id="cd04678">
    <property type="entry name" value="NUDIX_MTH2_Nudt15"/>
    <property type="match status" value="1"/>
</dbReference>
<dbReference type="PANTHER" id="PTHR43222">
    <property type="entry name" value="NUDIX HYDROLASE 23"/>
    <property type="match status" value="1"/>
</dbReference>
<evidence type="ECO:0000313" key="6">
    <source>
        <dbReference type="EMBL" id="HFK98243.1"/>
    </source>
</evidence>
<reference evidence="6" key="1">
    <citation type="journal article" date="2020" name="mSystems">
        <title>Genome- and Community-Level Interaction Insights into Carbon Utilization and Element Cycling Functions of Hydrothermarchaeota in Hydrothermal Sediment.</title>
        <authorList>
            <person name="Zhou Z."/>
            <person name="Liu Y."/>
            <person name="Xu W."/>
            <person name="Pan J."/>
            <person name="Luo Z.H."/>
            <person name="Li M."/>
        </authorList>
    </citation>
    <scope>NUCLEOTIDE SEQUENCE [LARGE SCALE GENOMIC DNA]</scope>
    <source>
        <strain evidence="6">SpSt-456</strain>
    </source>
</reference>
<dbReference type="PROSITE" id="PS00893">
    <property type="entry name" value="NUDIX_BOX"/>
    <property type="match status" value="1"/>
</dbReference>
<sequence length="192" mass="21507">MDEKNSYKFCPYCGVALARNAKGRPHCPACGTVFYRNPTVGVAVVVLEGREILLVRRRGSYRGQWCIPCGHVEWGEEARKAAARELEEETGLKAEVGPVVAVHSNFHDPVQLTVGIWFLGRRTGGLLRPGSDADAVDFFPLDRLPEPLAFPTDVRVCRMLQRRARDGTLETWIRCLDDGSAHEETAMPERRM</sequence>
<feature type="domain" description="Nudix hydrolase" evidence="5">
    <location>
        <begin position="35"/>
        <end position="161"/>
    </location>
</feature>
<dbReference type="Pfam" id="PF00293">
    <property type="entry name" value="NUDIX"/>
    <property type="match status" value="1"/>
</dbReference>
<dbReference type="PRINTS" id="PR00502">
    <property type="entry name" value="NUDIXFAMILY"/>
</dbReference>
<name>A0A832EKL3_9BACT</name>